<evidence type="ECO:0000256" key="5">
    <source>
        <dbReference type="ARBA" id="ARBA00022723"/>
    </source>
</evidence>
<dbReference type="SUPFAM" id="SSF46955">
    <property type="entry name" value="Putative DNA-binding domain"/>
    <property type="match status" value="1"/>
</dbReference>
<evidence type="ECO:0000256" key="7">
    <source>
        <dbReference type="ARBA" id="ARBA00023015"/>
    </source>
</evidence>
<dbReference type="PANTHER" id="PTHR30204:SF16">
    <property type="entry name" value="HTH-TYPE TRANSCRIPTIONAL REGULATOR CUER"/>
    <property type="match status" value="1"/>
</dbReference>
<dbReference type="RefSeq" id="WP_214237388.1">
    <property type="nucleotide sequence ID" value="NZ_JABBFR010000012.1"/>
</dbReference>
<dbReference type="Proteomes" id="UP000790096">
    <property type="component" value="Unassembled WGS sequence"/>
</dbReference>
<organism evidence="15 16">
    <name type="scientific">Rosenbergiella gaditana</name>
    <dbReference type="NCBI Taxonomy" id="2726987"/>
    <lineage>
        <taxon>Bacteria</taxon>
        <taxon>Pseudomonadati</taxon>
        <taxon>Pseudomonadota</taxon>
        <taxon>Gammaproteobacteria</taxon>
        <taxon>Enterobacterales</taxon>
        <taxon>Erwiniaceae</taxon>
        <taxon>Rosenbergiella</taxon>
    </lineage>
</organism>
<feature type="coiled-coil region" evidence="13">
    <location>
        <begin position="81"/>
        <end position="108"/>
    </location>
</feature>
<evidence type="ECO:0000256" key="3">
    <source>
        <dbReference type="ARBA" id="ARBA00017250"/>
    </source>
</evidence>
<evidence type="ECO:0000256" key="2">
    <source>
        <dbReference type="ARBA" id="ARBA00011738"/>
    </source>
</evidence>
<dbReference type="Gene3D" id="1.10.1660.10">
    <property type="match status" value="1"/>
</dbReference>
<keyword evidence="6" id="KW-0186">Copper</keyword>
<dbReference type="NCBIfam" id="TIGR02044">
    <property type="entry name" value="CueR"/>
    <property type="match status" value="1"/>
</dbReference>
<evidence type="ECO:0000313" key="16">
    <source>
        <dbReference type="Proteomes" id="UP000790096"/>
    </source>
</evidence>
<proteinExistence type="predicted"/>
<dbReference type="PROSITE" id="PS50937">
    <property type="entry name" value="HTH_MERR_2"/>
    <property type="match status" value="1"/>
</dbReference>
<dbReference type="InterPro" id="IPR009061">
    <property type="entry name" value="DNA-bd_dom_put_sf"/>
</dbReference>
<comment type="subunit">
    <text evidence="2">Homodimer.</text>
</comment>
<keyword evidence="13" id="KW-0175">Coiled coil</keyword>
<evidence type="ECO:0000313" key="15">
    <source>
        <dbReference type="EMBL" id="MBT0724725.1"/>
    </source>
</evidence>
<dbReference type="InterPro" id="IPR000551">
    <property type="entry name" value="MerR-type_HTH_dom"/>
</dbReference>
<dbReference type="CDD" id="cd01108">
    <property type="entry name" value="HTH_CueR"/>
    <property type="match status" value="1"/>
</dbReference>
<accession>A0ABS5SZU1</accession>
<evidence type="ECO:0000256" key="1">
    <source>
        <dbReference type="ARBA" id="ARBA00004496"/>
    </source>
</evidence>
<feature type="domain" description="HTH merR-type" evidence="14">
    <location>
        <begin position="1"/>
        <end position="69"/>
    </location>
</feature>
<keyword evidence="7" id="KW-0805">Transcription regulation</keyword>
<keyword evidence="5" id="KW-0479">Metal-binding</keyword>
<reference evidence="15 16" key="1">
    <citation type="submission" date="2020-04" db="EMBL/GenBank/DDBJ databases">
        <title>Genome sequencing of Rosenbergiella species.</title>
        <authorList>
            <person name="Alvarez-Perez S."/>
            <person name="Lievens B."/>
        </authorList>
    </citation>
    <scope>NUCLEOTIDE SEQUENCE [LARGE SCALE GENOMIC DNA]</scope>
    <source>
        <strain evidence="15 16">S61</strain>
    </source>
</reference>
<dbReference type="PRINTS" id="PR00040">
    <property type="entry name" value="HTHMERR"/>
</dbReference>
<evidence type="ECO:0000256" key="6">
    <source>
        <dbReference type="ARBA" id="ARBA00023008"/>
    </source>
</evidence>
<evidence type="ECO:0000256" key="8">
    <source>
        <dbReference type="ARBA" id="ARBA00023125"/>
    </source>
</evidence>
<dbReference type="InterPro" id="IPR047057">
    <property type="entry name" value="MerR_fam"/>
</dbReference>
<dbReference type="PROSITE" id="PS00552">
    <property type="entry name" value="HTH_MERR_1"/>
    <property type="match status" value="1"/>
</dbReference>
<evidence type="ECO:0000259" key="14">
    <source>
        <dbReference type="PROSITE" id="PS50937"/>
    </source>
</evidence>
<evidence type="ECO:0000256" key="4">
    <source>
        <dbReference type="ARBA" id="ARBA00022490"/>
    </source>
</evidence>
<gene>
    <name evidence="15" type="primary">cueR</name>
    <name evidence="15" type="ORF">HH682_09830</name>
</gene>
<evidence type="ECO:0000256" key="11">
    <source>
        <dbReference type="ARBA" id="ARBA00031472"/>
    </source>
</evidence>
<dbReference type="InterPro" id="IPR011789">
    <property type="entry name" value="CueR"/>
</dbReference>
<evidence type="ECO:0000256" key="13">
    <source>
        <dbReference type="SAM" id="Coils"/>
    </source>
</evidence>
<comment type="subcellular location">
    <subcellularLocation>
        <location evidence="1">Cytoplasm</location>
    </subcellularLocation>
</comment>
<keyword evidence="16" id="KW-1185">Reference proteome</keyword>
<sequence>MNISQAAQRTGLTSKAIRFYEDRGLFTPPPRSLNGYRDYHEQHIEELTLIRQAKAAGFSLEECRELVGLYHDPHRRSADIKARTLQKIEQLTRQLAEITQMREQLIRLAAHCPGDDNAACPIISGWTKGCQIDNP</sequence>
<name>A0ABS5SZU1_9GAMM</name>
<keyword evidence="8" id="KW-0238">DNA-binding</keyword>
<evidence type="ECO:0000256" key="9">
    <source>
        <dbReference type="ARBA" id="ARBA00023159"/>
    </source>
</evidence>
<dbReference type="EMBL" id="JABBFR010000012">
    <property type="protein sequence ID" value="MBT0724725.1"/>
    <property type="molecule type" value="Genomic_DNA"/>
</dbReference>
<dbReference type="PANTHER" id="PTHR30204">
    <property type="entry name" value="REDOX-CYCLING DRUG-SENSING TRANSCRIPTIONAL ACTIVATOR SOXR"/>
    <property type="match status" value="1"/>
</dbReference>
<keyword evidence="9" id="KW-0010">Activator</keyword>
<dbReference type="Pfam" id="PF13411">
    <property type="entry name" value="MerR_1"/>
    <property type="match status" value="1"/>
</dbReference>
<evidence type="ECO:0000256" key="10">
    <source>
        <dbReference type="ARBA" id="ARBA00023163"/>
    </source>
</evidence>
<comment type="caution">
    <text evidence="15">The sequence shown here is derived from an EMBL/GenBank/DDBJ whole genome shotgun (WGS) entry which is preliminary data.</text>
</comment>
<evidence type="ECO:0000256" key="12">
    <source>
        <dbReference type="ARBA" id="ARBA00032335"/>
    </source>
</evidence>
<keyword evidence="4" id="KW-0963">Cytoplasm</keyword>
<dbReference type="SMART" id="SM00422">
    <property type="entry name" value="HTH_MERR"/>
    <property type="match status" value="1"/>
</dbReference>
<keyword evidence="10" id="KW-0804">Transcription</keyword>
<protein>
    <recommendedName>
        <fullName evidence="3">HTH-type transcriptional regulator CueR</fullName>
    </recommendedName>
    <alternativeName>
        <fullName evidence="12">Copper efflux regulator</fullName>
    </alternativeName>
    <alternativeName>
        <fullName evidence="11">Copper export regulator</fullName>
    </alternativeName>
</protein>